<gene>
    <name evidence="3" type="ORF">MU516_08730</name>
</gene>
<dbReference type="InterPro" id="IPR003593">
    <property type="entry name" value="AAA+_ATPase"/>
</dbReference>
<dbReference type="SUPFAM" id="SSF52540">
    <property type="entry name" value="P-loop containing nucleoside triphosphate hydrolases"/>
    <property type="match status" value="1"/>
</dbReference>
<dbReference type="PANTHER" id="PTHR35894:SF1">
    <property type="entry name" value="PHOSPHORIBULOKINASE _ URIDINE KINASE FAMILY"/>
    <property type="match status" value="1"/>
</dbReference>
<evidence type="ECO:0000313" key="3">
    <source>
        <dbReference type="EMBL" id="MCT4332954.1"/>
    </source>
</evidence>
<feature type="domain" description="AAA+ ATPase" evidence="2">
    <location>
        <begin position="44"/>
        <end position="189"/>
    </location>
</feature>
<dbReference type="RefSeq" id="WP_260276845.1">
    <property type="nucleotide sequence ID" value="NZ_JANAVZ010000004.1"/>
</dbReference>
<accession>A0ABT2KAE4</accession>
<feature type="region of interest" description="Disordered" evidence="1">
    <location>
        <begin position="394"/>
        <end position="419"/>
    </location>
</feature>
<reference evidence="3 4" key="1">
    <citation type="submission" date="2022-04" db="EMBL/GenBank/DDBJ databases">
        <title>Paracoccus sp. YLB-12 draft genome sequence.</title>
        <authorList>
            <person name="Yu L."/>
        </authorList>
    </citation>
    <scope>NUCLEOTIDE SEQUENCE [LARGE SCALE GENOMIC DNA]</scope>
    <source>
        <strain evidence="3 4">YLB-12</strain>
    </source>
</reference>
<feature type="compositionally biased region" description="Low complexity" evidence="1">
    <location>
        <begin position="301"/>
        <end position="315"/>
    </location>
</feature>
<dbReference type="PANTHER" id="PTHR35894">
    <property type="entry name" value="GENERAL SECRETION PATHWAY PROTEIN A-RELATED"/>
    <property type="match status" value="1"/>
</dbReference>
<evidence type="ECO:0000259" key="2">
    <source>
        <dbReference type="SMART" id="SM00382"/>
    </source>
</evidence>
<organism evidence="3 4">
    <name type="scientific">Paracoccus maritimus</name>
    <dbReference type="NCBI Taxonomy" id="2933292"/>
    <lineage>
        <taxon>Bacteria</taxon>
        <taxon>Pseudomonadati</taxon>
        <taxon>Pseudomonadota</taxon>
        <taxon>Alphaproteobacteria</taxon>
        <taxon>Rhodobacterales</taxon>
        <taxon>Paracoccaceae</taxon>
        <taxon>Paracoccus</taxon>
    </lineage>
</organism>
<protein>
    <submittedName>
        <fullName evidence="3">AAA family ATPase</fullName>
    </submittedName>
</protein>
<proteinExistence type="predicted"/>
<dbReference type="SUPFAM" id="SSF81901">
    <property type="entry name" value="HCP-like"/>
    <property type="match status" value="1"/>
</dbReference>
<feature type="region of interest" description="Disordered" evidence="1">
    <location>
        <begin position="301"/>
        <end position="328"/>
    </location>
</feature>
<dbReference type="Pfam" id="PF13401">
    <property type="entry name" value="AAA_22"/>
    <property type="match status" value="1"/>
</dbReference>
<dbReference type="Gene3D" id="1.25.40.10">
    <property type="entry name" value="Tetratricopeptide repeat domain"/>
    <property type="match status" value="1"/>
</dbReference>
<dbReference type="Proteomes" id="UP001320702">
    <property type="component" value="Unassembled WGS sequence"/>
</dbReference>
<name>A0ABT2KAE4_9RHOB</name>
<evidence type="ECO:0000313" key="4">
    <source>
        <dbReference type="Proteomes" id="UP001320702"/>
    </source>
</evidence>
<evidence type="ECO:0000256" key="1">
    <source>
        <dbReference type="SAM" id="MobiDB-lite"/>
    </source>
</evidence>
<sequence length="609" mass="65143">MIENRPASGKPCPAFRAVHDPAWFFPSAGHSQAVRVLFHGAESGHRLTLLTGETGTGKTLSMRVVAAELRNEFTVGWIDATKGALRDPLASVPAAFGLKLSGAGAGDVLLRMQEFLGDQNRQGRPAILFVDDAHLCGPSALEDLRGLSDPGGRGAETMPLLMAGAPHLRARLTDPQHRGLYRLISGYFDLPPLGVDEARAYIDHRFAVAGCECHAGVSPFEHGSVRVLHHWAGGVPEEMNELARYCLRQAQAASRDRLDADFVDTCLRERGLKARPGAGVADRQDLPSVEPGQPVVELPVRAAASPTTAPPTSAVPRHEMPPATGADQPVTAARSLPVLTSQPVRTKKTASPWPGLSRAAFVLAIAGAAGALYWWQIRERNPDLTTISDIDTQPAQLRPEPDDLPPSAFTQFAESPELPPPAQVERMASMPDPAALMAEALSIGQDQPEDAALLYERAAIHGNARAAYYLGQAFEIGEGVNADPNRARSWYDTAEGIWGATDRLEGLSDQPVVQAAASAPIPVLQAVLPSGQLELHWRAAQGESPATFAIETESNEDVDQGDAPTQRIVTDRSAILLENVPARWRFVTIGVDGEDVAATDWFAAPAPGR</sequence>
<dbReference type="InterPro" id="IPR027417">
    <property type="entry name" value="P-loop_NTPase"/>
</dbReference>
<dbReference type="SMART" id="SM00382">
    <property type="entry name" value="AAA"/>
    <property type="match status" value="1"/>
</dbReference>
<dbReference type="EMBL" id="JANAVZ010000004">
    <property type="protein sequence ID" value="MCT4332954.1"/>
    <property type="molecule type" value="Genomic_DNA"/>
</dbReference>
<dbReference type="InterPro" id="IPR049945">
    <property type="entry name" value="AAA_22"/>
</dbReference>
<comment type="caution">
    <text evidence="3">The sequence shown here is derived from an EMBL/GenBank/DDBJ whole genome shotgun (WGS) entry which is preliminary data.</text>
</comment>
<dbReference type="InterPro" id="IPR011990">
    <property type="entry name" value="TPR-like_helical_dom_sf"/>
</dbReference>
<dbReference type="InterPro" id="IPR052026">
    <property type="entry name" value="ExeA_AAA_ATPase_DNA-bind"/>
</dbReference>
<keyword evidence="4" id="KW-1185">Reference proteome</keyword>
<dbReference type="Gene3D" id="3.40.50.300">
    <property type="entry name" value="P-loop containing nucleotide triphosphate hydrolases"/>
    <property type="match status" value="1"/>
</dbReference>